<accession>W7YM72</accession>
<dbReference type="STRING" id="1236976.JCM16418_2771"/>
<keyword evidence="3" id="KW-1185">Reference proteome</keyword>
<feature type="domain" description="Spore protein YkvP/CgeB glycosyl transferase-like" evidence="1">
    <location>
        <begin position="207"/>
        <end position="356"/>
    </location>
</feature>
<sequence>MGYEAVAGESGGYQQGYGEGYRLGVCEAIHQRLPGPEPYFRNMKVLFIPQGFQAIDQGVSAALQSLVRECTIGDASPMLELAKKERPDLVLVLNGLHVFPENHMDSVRQIREMGIKTAVWFVDDPYFTQDTALLCTGYDSVFTHEMSCIPFYRDLGATNVHYLPLAVNPVMFKPQRCKPEHLYDVCFIGNAFWNRVAIFDELAPFLNDKKVMIAGGFWERLSQTRLLQRSVHMGFIPPEETVHYYNGAKVVINIHRPTQQGQDNRNSFQLHGESINPRTYEISACGAMQITDIRSDLSRHYRPGYDIETFETVEELKNKITYYLTHEEERLNMACRSLWTTSQEHTFESRMKSLLAYV</sequence>
<dbReference type="Proteomes" id="UP000019364">
    <property type="component" value="Unassembled WGS sequence"/>
</dbReference>
<dbReference type="InterPro" id="IPR055259">
    <property type="entry name" value="YkvP/CgeB_Glyco_trans-like"/>
</dbReference>
<protein>
    <submittedName>
        <fullName evidence="2">Spore maturation protein CgeB</fullName>
    </submittedName>
</protein>
<name>W7YM72_9BACL</name>
<reference evidence="2 3" key="1">
    <citation type="journal article" date="2014" name="Genome Announc.">
        <title>Draft Genome Sequence of Paenibacillus pini JCM 16418T, Isolated from the Rhizosphere of Pine Tree.</title>
        <authorList>
            <person name="Yuki M."/>
            <person name="Oshima K."/>
            <person name="Suda W."/>
            <person name="Oshida Y."/>
            <person name="Kitamura K."/>
            <person name="Iida Y."/>
            <person name="Hattori M."/>
            <person name="Ohkuma M."/>
        </authorList>
    </citation>
    <scope>NUCLEOTIDE SEQUENCE [LARGE SCALE GENOMIC DNA]</scope>
    <source>
        <strain evidence="2 3">JCM 16418</strain>
    </source>
</reference>
<dbReference type="AlphaFoldDB" id="W7YM72"/>
<dbReference type="EMBL" id="BAVZ01000007">
    <property type="protein sequence ID" value="GAF08683.1"/>
    <property type="molecule type" value="Genomic_DNA"/>
</dbReference>
<organism evidence="2 3">
    <name type="scientific">Paenibacillus pini JCM 16418</name>
    <dbReference type="NCBI Taxonomy" id="1236976"/>
    <lineage>
        <taxon>Bacteria</taxon>
        <taxon>Bacillati</taxon>
        <taxon>Bacillota</taxon>
        <taxon>Bacilli</taxon>
        <taxon>Bacillales</taxon>
        <taxon>Paenibacillaceae</taxon>
        <taxon>Paenibacillus</taxon>
    </lineage>
</organism>
<comment type="caution">
    <text evidence="2">The sequence shown here is derived from an EMBL/GenBank/DDBJ whole genome shotgun (WGS) entry which is preliminary data.</text>
</comment>
<evidence type="ECO:0000313" key="3">
    <source>
        <dbReference type="Proteomes" id="UP000019364"/>
    </source>
</evidence>
<proteinExistence type="predicted"/>
<gene>
    <name evidence="2" type="ORF">JCM16418_2771</name>
</gene>
<dbReference type="SUPFAM" id="SSF53756">
    <property type="entry name" value="UDP-Glycosyltransferase/glycogen phosphorylase"/>
    <property type="match status" value="1"/>
</dbReference>
<evidence type="ECO:0000313" key="2">
    <source>
        <dbReference type="EMBL" id="GAF08683.1"/>
    </source>
</evidence>
<dbReference type="Gene3D" id="3.40.50.2000">
    <property type="entry name" value="Glycogen Phosphorylase B"/>
    <property type="match status" value="1"/>
</dbReference>
<dbReference type="Pfam" id="PF13524">
    <property type="entry name" value="Glyco_trans_1_2"/>
    <property type="match status" value="1"/>
</dbReference>
<dbReference type="eggNOG" id="COG4641">
    <property type="taxonomic scope" value="Bacteria"/>
</dbReference>
<evidence type="ECO:0000259" key="1">
    <source>
        <dbReference type="Pfam" id="PF13524"/>
    </source>
</evidence>